<comment type="similarity">
    <text evidence="1">Belongs to the UxaE family.</text>
</comment>
<proteinExistence type="inferred from homology"/>
<dbReference type="Pfam" id="PF16257">
    <property type="entry name" value="UxaE"/>
    <property type="match status" value="1"/>
</dbReference>
<feature type="active site" description="Proton acceptor" evidence="1">
    <location>
        <position position="165"/>
    </location>
</feature>
<keyword evidence="1" id="KW-0413">Isomerase</keyword>
<evidence type="ECO:0000256" key="1">
    <source>
        <dbReference type="HAMAP-Rule" id="MF_02243"/>
    </source>
</evidence>
<sequence>MKELIDAIKSGNTSTLSAPGVKVYGSSLTQIGNTSLVMVRTEAGKRLVAVGESDLYNQLNGEVVDGAKVAPLTHENRLTLNQFLPYTAPQAFGTQVATMGLGDRLGIASPGHIQTIRGRDIRPVLAQQSIRELALTGRTYEDVLDAAAYAVFQEGYKDGYGADGDHLKKEEDIEYALRLGFTMLTLDCSENIDNTIETLSADEVAVKYAALPAGLREHYEKRYLETPADVPGAALNYTREALQKDVLIYDAAINFMEAIYRKYIATLDRAVDFEISIDETATPTSPEAHYLVANELRDRGVTIFSMAPRFCGEFQKGIDYIGDIAQFERELASHAAIAVHFEYKLSIHSGSDKFSVFPLIGQYTKGLFHIKTAGTNWLEAVRVVAKVNPSLYRRMHQFALDHFTEATAYYHVTTDIDAIVPLAEVADADLPNYMEENNARQLLHITYGLLLQAKNADGSKQFAEEFFRTMTEQEDVFAEGLRHHIGRHLELLGK</sequence>
<keyword evidence="3" id="KW-1185">Reference proteome</keyword>
<comment type="function">
    <text evidence="1">Catalyzes the epimerization of D-tagaturonate (D-TagA) to D-fructuronate (D-FruA).</text>
</comment>
<name>A0ABU3RFY3_9BACL</name>
<gene>
    <name evidence="1" type="primary">uxaE</name>
    <name evidence="2" type="ORF">RQP52_19190</name>
</gene>
<dbReference type="EMBL" id="JAWCUD010000006">
    <property type="protein sequence ID" value="MDU0203207.1"/>
    <property type="molecule type" value="Genomic_DNA"/>
</dbReference>
<dbReference type="EC" id="5.1.2.7" evidence="1"/>
<keyword evidence="1" id="KW-0479">Metal-binding</keyword>
<accession>A0ABU3RFY3</accession>
<comment type="cofactor">
    <cofactor evidence="1">
        <name>a divalent metal cation</name>
        <dbReference type="ChEBI" id="CHEBI:60240"/>
    </cofactor>
</comment>
<feature type="binding site" evidence="1">
    <location>
        <position position="348"/>
    </location>
    <ligand>
        <name>a divalent metal cation</name>
        <dbReference type="ChEBI" id="CHEBI:60240"/>
    </ligand>
</feature>
<comment type="caution">
    <text evidence="2">The sequence shown here is derived from an EMBL/GenBank/DDBJ whole genome shotgun (WGS) entry which is preliminary data.</text>
</comment>
<organism evidence="2 3">
    <name type="scientific">Paenibacillus violae</name>
    <dbReference type="NCBI Taxonomy" id="3077234"/>
    <lineage>
        <taxon>Bacteria</taxon>
        <taxon>Bacillati</taxon>
        <taxon>Bacillota</taxon>
        <taxon>Bacilli</taxon>
        <taxon>Bacillales</taxon>
        <taxon>Paenibacillaceae</taxon>
        <taxon>Paenibacillus</taxon>
    </lineage>
</organism>
<reference evidence="2 3" key="1">
    <citation type="submission" date="2023-10" db="EMBL/GenBank/DDBJ databases">
        <title>Paenibacillus strain PFR10 Genome sequencing and assembly.</title>
        <authorList>
            <person name="Kim I."/>
        </authorList>
    </citation>
    <scope>NUCLEOTIDE SEQUENCE [LARGE SCALE GENOMIC DNA]</scope>
    <source>
        <strain evidence="2 3">PFR10</strain>
    </source>
</reference>
<dbReference type="HAMAP" id="MF_02243">
    <property type="entry name" value="UxaE"/>
    <property type="match status" value="1"/>
</dbReference>
<dbReference type="Proteomes" id="UP001260980">
    <property type="component" value="Unassembled WGS sequence"/>
</dbReference>
<feature type="active site" description="Proton donor" evidence="1">
    <location>
        <position position="274"/>
    </location>
</feature>
<feature type="binding site" evidence="1">
    <location>
        <position position="316"/>
    </location>
    <ligand>
        <name>a divalent metal cation</name>
        <dbReference type="ChEBI" id="CHEBI:60240"/>
    </ligand>
</feature>
<evidence type="ECO:0000313" key="3">
    <source>
        <dbReference type="Proteomes" id="UP001260980"/>
    </source>
</evidence>
<comment type="catalytic activity">
    <reaction evidence="1">
        <text>keto-D-tagaturonate = keto-D-fructuronate</text>
        <dbReference type="Rhea" id="RHEA:51656"/>
        <dbReference type="ChEBI" id="CHEBI:17886"/>
        <dbReference type="ChEBI" id="CHEBI:59881"/>
        <dbReference type="EC" id="5.1.2.7"/>
    </reaction>
</comment>
<protein>
    <recommendedName>
        <fullName evidence="1">Tagaturonate/fructuronate epimerase</fullName>
        <shortName evidence="1">D-TagA/D-FruA epimerase</shortName>
        <ecNumber evidence="1">5.1.2.7</ecNumber>
    </recommendedName>
</protein>
<feature type="binding site" evidence="1">
    <location>
        <position position="166"/>
    </location>
    <ligand>
        <name>a divalent metal cation</name>
        <dbReference type="ChEBI" id="CHEBI:60240"/>
    </ligand>
</feature>
<dbReference type="RefSeq" id="WP_315953352.1">
    <property type="nucleotide sequence ID" value="NZ_JAWCUD010000006.1"/>
</dbReference>
<evidence type="ECO:0000313" key="2">
    <source>
        <dbReference type="EMBL" id="MDU0203207.1"/>
    </source>
</evidence>
<dbReference type="InterPro" id="IPR032586">
    <property type="entry name" value="UxaE"/>
</dbReference>